<sequence>MENRSLELALRDVYPTCSRLRRSAMENSVKSGQDCPELLVSQAEGQYCPLVTINLMYLLQLAYPERNPSVMFVAGRVLRPTIRSSSVERYHQKCHIPAVENGEQTILEPWFCRRCIFVLAVRKGGALKKGPIAKALQTVKMLLTYNPEELDWDSPHRTNQQQCYCYCGGPGEWYLKMIQCYRCRQWFHEACIQCLNEPMLFGDRVDIVHLTLYNLGVLSKKKYFDFEEIVNFVNEKWDHLQLGKLSVTPPEDRGQHLLEALNSYKSRFLCGKEIKRKKCIFRLRIRVPPSPPGKLLPDKLLGQADRRPGGEVKKKGRSKYTLKDSLLPHDCQQQKRRGVQRKQSGASSGQNFTSDLDSNDGASTSGSASTCLSYESRGNVGSRKRKLASKSYTAFESKRRTLYHSDRQNSCAAESVEYTPLSDFQDNAADSHTFESLSEDDSSMPHLKHSITTYFGAAGRLACGEKYQVLARRITPEGKVQYLVEWDGTTPY</sequence>
<dbReference type="GO" id="GO:0005634">
    <property type="term" value="C:nucleus"/>
    <property type="evidence" value="ECO:0007669"/>
    <property type="project" value="UniProtKB-SubCell"/>
</dbReference>
<evidence type="ECO:0000256" key="4">
    <source>
        <dbReference type="ARBA" id="ARBA00023242"/>
    </source>
</evidence>
<protein>
    <recommendedName>
        <fullName evidence="6">Polycomb-like MTF2 factor 2 C-terminal domain-containing protein</fullName>
    </recommendedName>
</protein>
<dbReference type="AlphaFoldDB" id="A0A2G9NX30"/>
<dbReference type="InterPro" id="IPR025894">
    <property type="entry name" value="Mtf2_C_dom"/>
</dbReference>
<feature type="domain" description="Polycomb-like MTF2 factor 2 C-terminal" evidence="6">
    <location>
        <begin position="443"/>
        <end position="490"/>
    </location>
</feature>
<evidence type="ECO:0000256" key="5">
    <source>
        <dbReference type="SAM" id="MobiDB-lite"/>
    </source>
</evidence>
<feature type="compositionally biased region" description="Polar residues" evidence="5">
    <location>
        <begin position="344"/>
        <end position="373"/>
    </location>
</feature>
<dbReference type="Proteomes" id="UP000228934">
    <property type="component" value="Unassembled WGS sequence"/>
</dbReference>
<dbReference type="Pfam" id="PF14061">
    <property type="entry name" value="Mtf2_C"/>
    <property type="match status" value="1"/>
</dbReference>
<organism evidence="7 8">
    <name type="scientific">Aquarana catesbeiana</name>
    <name type="common">American bullfrog</name>
    <name type="synonym">Rana catesbeiana</name>
    <dbReference type="NCBI Taxonomy" id="8400"/>
    <lineage>
        <taxon>Eukaryota</taxon>
        <taxon>Metazoa</taxon>
        <taxon>Chordata</taxon>
        <taxon>Craniata</taxon>
        <taxon>Vertebrata</taxon>
        <taxon>Euteleostomi</taxon>
        <taxon>Amphibia</taxon>
        <taxon>Batrachia</taxon>
        <taxon>Anura</taxon>
        <taxon>Neobatrachia</taxon>
        <taxon>Ranoidea</taxon>
        <taxon>Ranidae</taxon>
        <taxon>Aquarana</taxon>
    </lineage>
</organism>
<evidence type="ECO:0000259" key="6">
    <source>
        <dbReference type="Pfam" id="PF14061"/>
    </source>
</evidence>
<proteinExistence type="predicted"/>
<dbReference type="Gene3D" id="3.90.980.20">
    <property type="match status" value="2"/>
</dbReference>
<evidence type="ECO:0000313" key="7">
    <source>
        <dbReference type="EMBL" id="PIN95604.1"/>
    </source>
</evidence>
<dbReference type="SUPFAM" id="SSF57903">
    <property type="entry name" value="FYVE/PHD zinc finger"/>
    <property type="match status" value="1"/>
</dbReference>
<feature type="region of interest" description="Disordered" evidence="5">
    <location>
        <begin position="292"/>
        <end position="375"/>
    </location>
</feature>
<keyword evidence="2" id="KW-0677">Repeat</keyword>
<evidence type="ECO:0000313" key="8">
    <source>
        <dbReference type="Proteomes" id="UP000228934"/>
    </source>
</evidence>
<feature type="compositionally biased region" description="Basic and acidic residues" evidence="5">
    <location>
        <begin position="304"/>
        <end position="313"/>
    </location>
</feature>
<gene>
    <name evidence="7" type="ORF">AB205_0043780</name>
</gene>
<dbReference type="EMBL" id="KV923349">
    <property type="protein sequence ID" value="PIN95604.1"/>
    <property type="molecule type" value="Genomic_DNA"/>
</dbReference>
<evidence type="ECO:0000256" key="3">
    <source>
        <dbReference type="ARBA" id="ARBA00022853"/>
    </source>
</evidence>
<dbReference type="FunFam" id="3.90.980.20:FF:000025">
    <property type="match status" value="1"/>
</dbReference>
<keyword evidence="8" id="KW-1185">Reference proteome</keyword>
<keyword evidence="4" id="KW-0539">Nucleus</keyword>
<evidence type="ECO:0000256" key="2">
    <source>
        <dbReference type="ARBA" id="ARBA00022737"/>
    </source>
</evidence>
<evidence type="ECO:0000256" key="1">
    <source>
        <dbReference type="ARBA" id="ARBA00004123"/>
    </source>
</evidence>
<accession>A0A2G9NX30</accession>
<dbReference type="GO" id="GO:0006325">
    <property type="term" value="P:chromatin organization"/>
    <property type="evidence" value="ECO:0007669"/>
    <property type="project" value="UniProtKB-KW"/>
</dbReference>
<dbReference type="InterPro" id="IPR011011">
    <property type="entry name" value="Znf_FYVE_PHD"/>
</dbReference>
<reference evidence="8" key="1">
    <citation type="journal article" date="2017" name="Nat. Commun.">
        <title>The North American bullfrog draft genome provides insight into hormonal regulation of long noncoding RNA.</title>
        <authorList>
            <person name="Hammond S.A."/>
            <person name="Warren R.L."/>
            <person name="Vandervalk B.P."/>
            <person name="Kucuk E."/>
            <person name="Khan H."/>
            <person name="Gibb E.A."/>
            <person name="Pandoh P."/>
            <person name="Kirk H."/>
            <person name="Zhao Y."/>
            <person name="Jones M."/>
            <person name="Mungall A.J."/>
            <person name="Coope R."/>
            <person name="Pleasance S."/>
            <person name="Moore R.A."/>
            <person name="Holt R.A."/>
            <person name="Round J.M."/>
            <person name="Ohora S."/>
            <person name="Walle B.V."/>
            <person name="Veldhoen N."/>
            <person name="Helbing C.C."/>
            <person name="Birol I."/>
        </authorList>
    </citation>
    <scope>NUCLEOTIDE SEQUENCE [LARGE SCALE GENOMIC DNA]</scope>
</reference>
<comment type="subcellular location">
    <subcellularLocation>
        <location evidence="1">Nucleus</location>
    </subcellularLocation>
</comment>
<name>A0A2G9NX30_AQUCT</name>
<keyword evidence="3" id="KW-0156">Chromatin regulator</keyword>
<dbReference type="OrthoDB" id="10033786at2759"/>